<dbReference type="PANTHER" id="PTHR42939">
    <property type="entry name" value="ABC TRANSPORTER ATP-BINDING PROTEIN ALBC-RELATED"/>
    <property type="match status" value="1"/>
</dbReference>
<accession>A0A8H2M8D3</accession>
<keyword evidence="6" id="KW-1185">Reference proteome</keyword>
<dbReference type="InterPro" id="IPR003593">
    <property type="entry name" value="AAA+_ATPase"/>
</dbReference>
<evidence type="ECO:0000313" key="5">
    <source>
        <dbReference type="EMBL" id="VFB17088.1"/>
    </source>
</evidence>
<sequence>MTSIVLKNMVKDYPSFRLGPISAEIPQGVIVGLIGENGAGKSTLIKCLLGLKRIDQGSIEVLGEKMDRQTYSQYEKIAVVFDELPLAENLKISQVGRIAKDLYPSWQEEKFSIFCQRFALDPDKKVKELSRGMQMKLGLCLALCRDSDLLILDEPTGGLDPLVREDFLDDLLDFIQDEKKTVVISSHILSDLEKVADYIGFIHQGQLLYLDAKDELLDQHGLVSLSWEDYRDLDKEKVLGKKESAYGVTILVNLKDWSGDYERPSLEDIMTYTIHGRGIQ</sequence>
<dbReference type="GO" id="GO:0016887">
    <property type="term" value="F:ATP hydrolysis activity"/>
    <property type="evidence" value="ECO:0007669"/>
    <property type="project" value="InterPro"/>
</dbReference>
<evidence type="ECO:0000256" key="2">
    <source>
        <dbReference type="ARBA" id="ARBA00022741"/>
    </source>
</evidence>
<proteinExistence type="predicted"/>
<evidence type="ECO:0000256" key="1">
    <source>
        <dbReference type="ARBA" id="ARBA00022448"/>
    </source>
</evidence>
<dbReference type="SUPFAM" id="SSF52540">
    <property type="entry name" value="P-loop containing nucleoside triphosphate hydrolases"/>
    <property type="match status" value="1"/>
</dbReference>
<dbReference type="PANTHER" id="PTHR42939:SF3">
    <property type="entry name" value="ABC TRANSPORTER ATP-BINDING COMPONENT"/>
    <property type="match status" value="1"/>
</dbReference>
<keyword evidence="1" id="KW-0813">Transport</keyword>
<dbReference type="CDD" id="cd03230">
    <property type="entry name" value="ABC_DR_subfamily_A"/>
    <property type="match status" value="1"/>
</dbReference>
<dbReference type="InterPro" id="IPR051782">
    <property type="entry name" value="ABC_Transporter_VariousFunc"/>
</dbReference>
<dbReference type="InterPro" id="IPR027417">
    <property type="entry name" value="P-loop_NTPase"/>
</dbReference>
<dbReference type="GO" id="GO:0005524">
    <property type="term" value="F:ATP binding"/>
    <property type="evidence" value="ECO:0007669"/>
    <property type="project" value="UniProtKB-KW"/>
</dbReference>
<name>A0A8H2M8D3_9FIRM</name>
<dbReference type="RefSeq" id="WP_165478649.1">
    <property type="nucleotide sequence ID" value="NZ_CAACYI010000001.1"/>
</dbReference>
<reference evidence="5 6" key="1">
    <citation type="submission" date="2019-02" db="EMBL/GenBank/DDBJ databases">
        <authorList>
            <consortium name="Pathogen Informatics"/>
        </authorList>
    </citation>
    <scope>NUCLEOTIDE SEQUENCE [LARGE SCALE GENOMIC DNA]</scope>
    <source>
        <strain evidence="5 6">3012STDY7089603</strain>
    </source>
</reference>
<dbReference type="Gene3D" id="3.40.50.300">
    <property type="entry name" value="P-loop containing nucleotide triphosphate hydrolases"/>
    <property type="match status" value="1"/>
</dbReference>
<organism evidence="5 6">
    <name type="scientific">Urinicoccus massiliensis</name>
    <dbReference type="NCBI Taxonomy" id="1723382"/>
    <lineage>
        <taxon>Bacteria</taxon>
        <taxon>Bacillati</taxon>
        <taxon>Bacillota</taxon>
        <taxon>Tissierellia</taxon>
        <taxon>Tissierellales</taxon>
        <taxon>Peptoniphilaceae</taxon>
        <taxon>Urinicoccus</taxon>
    </lineage>
</organism>
<dbReference type="AlphaFoldDB" id="A0A8H2M8D3"/>
<dbReference type="SMART" id="SM00382">
    <property type="entry name" value="AAA"/>
    <property type="match status" value="1"/>
</dbReference>
<keyword evidence="3 5" id="KW-0067">ATP-binding</keyword>
<dbReference type="EMBL" id="CAACYI010000001">
    <property type="protein sequence ID" value="VFB17088.1"/>
    <property type="molecule type" value="Genomic_DNA"/>
</dbReference>
<protein>
    <submittedName>
        <fullName evidence="5">ABC-type transporter ATP-binding protein EcsA</fullName>
    </submittedName>
</protein>
<dbReference type="PROSITE" id="PS50893">
    <property type="entry name" value="ABC_TRANSPORTER_2"/>
    <property type="match status" value="1"/>
</dbReference>
<feature type="domain" description="ABC transporter" evidence="4">
    <location>
        <begin position="4"/>
        <end position="229"/>
    </location>
</feature>
<gene>
    <name evidence="5" type="primary">ecsA_2</name>
    <name evidence="5" type="ORF">NCTC13150_01672</name>
</gene>
<comment type="caution">
    <text evidence="5">The sequence shown here is derived from an EMBL/GenBank/DDBJ whole genome shotgun (WGS) entry which is preliminary data.</text>
</comment>
<evidence type="ECO:0000256" key="3">
    <source>
        <dbReference type="ARBA" id="ARBA00022840"/>
    </source>
</evidence>
<keyword evidence="2" id="KW-0547">Nucleotide-binding</keyword>
<evidence type="ECO:0000259" key="4">
    <source>
        <dbReference type="PROSITE" id="PS50893"/>
    </source>
</evidence>
<dbReference type="Pfam" id="PF00005">
    <property type="entry name" value="ABC_tran"/>
    <property type="match status" value="1"/>
</dbReference>
<dbReference type="Proteomes" id="UP000377798">
    <property type="component" value="Unassembled WGS sequence"/>
</dbReference>
<dbReference type="InterPro" id="IPR003439">
    <property type="entry name" value="ABC_transporter-like_ATP-bd"/>
</dbReference>
<evidence type="ECO:0000313" key="6">
    <source>
        <dbReference type="Proteomes" id="UP000377798"/>
    </source>
</evidence>